<feature type="compositionally biased region" description="Basic and acidic residues" evidence="3">
    <location>
        <begin position="854"/>
        <end position="890"/>
    </location>
</feature>
<feature type="region of interest" description="Disordered" evidence="3">
    <location>
        <begin position="683"/>
        <end position="744"/>
    </location>
</feature>
<feature type="compositionally biased region" description="Polar residues" evidence="3">
    <location>
        <begin position="1199"/>
        <end position="1221"/>
    </location>
</feature>
<feature type="region of interest" description="Disordered" evidence="3">
    <location>
        <begin position="1112"/>
        <end position="1251"/>
    </location>
</feature>
<dbReference type="PANTHER" id="PTHR15454">
    <property type="entry name" value="NISCHARIN RELATED"/>
    <property type="match status" value="1"/>
</dbReference>
<dbReference type="InterPro" id="IPR000048">
    <property type="entry name" value="IQ_motif_EF-hand-BS"/>
</dbReference>
<organism evidence="4 5">
    <name type="scientific">Paramuricea clavata</name>
    <name type="common">Red gorgonian</name>
    <name type="synonym">Violescent sea-whip</name>
    <dbReference type="NCBI Taxonomy" id="317549"/>
    <lineage>
        <taxon>Eukaryota</taxon>
        <taxon>Metazoa</taxon>
        <taxon>Cnidaria</taxon>
        <taxon>Anthozoa</taxon>
        <taxon>Octocorallia</taxon>
        <taxon>Malacalcyonacea</taxon>
        <taxon>Plexauridae</taxon>
        <taxon>Paramuricea</taxon>
    </lineage>
</organism>
<feature type="region of interest" description="Disordered" evidence="3">
    <location>
        <begin position="817"/>
        <end position="957"/>
    </location>
</feature>
<feature type="compositionally biased region" description="Basic and acidic residues" evidence="3">
    <location>
        <begin position="919"/>
        <end position="933"/>
    </location>
</feature>
<dbReference type="SMART" id="SM00365">
    <property type="entry name" value="LRR_SD22"/>
    <property type="match status" value="3"/>
</dbReference>
<reference evidence="4" key="1">
    <citation type="submission" date="2020-04" db="EMBL/GenBank/DDBJ databases">
        <authorList>
            <person name="Alioto T."/>
            <person name="Alioto T."/>
            <person name="Gomez Garrido J."/>
        </authorList>
    </citation>
    <scope>NUCLEOTIDE SEQUENCE</scope>
    <source>
        <strain evidence="4">A484AB</strain>
    </source>
</reference>
<feature type="compositionally biased region" description="Basic and acidic residues" evidence="3">
    <location>
        <begin position="694"/>
        <end position="706"/>
    </location>
</feature>
<accession>A0A7D9HV18</accession>
<keyword evidence="5" id="KW-1185">Reference proteome</keyword>
<sequence length="1251" mass="140989">MKGSKSLDESGKGAIKTRKQHVLELNGKGLQNMNSLPKRYSICDLILDNNSITKIEKLDAFPKLSSLSMVGNYLVRMNGVNFGKHLMSVNLSNNGIVSMEGLCWLVHLEYLDLSKNKIKRIQNVSYCTKLKHMDLSENSITDISNLKSLVQLEALLLHGNTITTLERVEEKLPEQIGTLSLSENGISDLNEVRRLSCLLNLKHFSIMSNPCVMTTSSLPFNFRPFILSCLPSLLTLDGSAVTDRERQESERLSRDENLPLFTFGHHSQLVLYLSKTCPVPDTNQVSKDQSGFLEDFLQKRRMEIFGDQKSAKVTRNAFPLNNNVYKFEERDVKTIDTLQFSSYSVLDFQNGSGNFSPDEESETDTLRSESRFLPVYSPLKKSPGRQFQTSLSWEASPPNNDMPSMADDLTNVSIDMPIMTEEEANKLINLAATILQSHIRGFLVRRKFDYRNFKRMYTAASKIQALWRGYYFRHCSNQGLNFKNELRVRRLQKYISTLCLIMQKSEKQHEVEKQQMLEIITLLYEKFTQLSEKVEKLDSSSNESNRMERSDESRNGLEETLHPVFIPHPRLSGNIEQREDVGKTDHTSSIVRGFPEDAGYDLKVDVDSKNVIGLWEDVDSINNKKFVKNPDDGTEFHGGNVDVDHLDLGAPKQDIMEKRVTLMDQEDHSEWYKKVQTVEINRVEEDERLDQEDDAHWDKDSEKSEDTEVEDDKECYSEGAIEWNGHEEGTNEDSYAHKTSNVPDDELSTDIAAEDFTENETMSSEMSEAFNTANVCSLLETVESDKKQGMEETFRLHGDSNAREVFKSVDVIADDFSVSSSGDLNGKDSQVYDDDLGEQFDSGKPPCSNIENDQELKKDTTSEECDKHVSTKSEDSDSDVNSDKELDNVSEHVLNSSDVEDNVAERVSEHGGRSGGAHRQVEEIQQEVHERMSIDPSVDSPTWSENEGNVKENYNSNEARFNQVNIHGNSHEDKAMEGDNGEQFGKDLTLDEGFVSKVDDSIGTAGHSEFRVVQDTRVKLGEEAELSYKNQEIVEKPAMTPYGHTERKSDDCITGESLKDSLDQTASFSHEDDTIVDFTGDLQEIITGEDNNVDQSLAGVENKNYVVANVENNMADTESNNESCDRLQHDDTEDPHSNTIEMKNTIKESVKSDEESAFGNLSEKESVSESTSETEMKISPRLRERASSLLSALKDEITGGNSKDIQSEQSSTYLPSATRTSGVDDTKDNEPDTTSDISASDSQEITNAKKL</sequence>
<dbReference type="InterPro" id="IPR032675">
    <property type="entry name" value="LRR_dom_sf"/>
</dbReference>
<dbReference type="OrthoDB" id="5989345at2759"/>
<keyword evidence="1" id="KW-0433">Leucine-rich repeat</keyword>
<proteinExistence type="predicted"/>
<evidence type="ECO:0000256" key="1">
    <source>
        <dbReference type="ARBA" id="ARBA00022614"/>
    </source>
</evidence>
<comment type="caution">
    <text evidence="4">The sequence shown here is derived from an EMBL/GenBank/DDBJ whole genome shotgun (WGS) entry which is preliminary data.</text>
</comment>
<dbReference type="SUPFAM" id="SSF52058">
    <property type="entry name" value="L domain-like"/>
    <property type="match status" value="1"/>
</dbReference>
<dbReference type="AlphaFoldDB" id="A0A7D9HV18"/>
<evidence type="ECO:0000313" key="5">
    <source>
        <dbReference type="Proteomes" id="UP001152795"/>
    </source>
</evidence>
<dbReference type="Gene3D" id="3.80.10.10">
    <property type="entry name" value="Ribonuclease Inhibitor"/>
    <property type="match status" value="2"/>
</dbReference>
<dbReference type="Gene3D" id="1.20.5.190">
    <property type="match status" value="1"/>
</dbReference>
<feature type="compositionally biased region" description="Basic and acidic residues" evidence="3">
    <location>
        <begin position="1123"/>
        <end position="1136"/>
    </location>
</feature>
<feature type="compositionally biased region" description="Polar residues" evidence="3">
    <location>
        <begin position="1112"/>
        <end position="1122"/>
    </location>
</feature>
<evidence type="ECO:0000313" key="4">
    <source>
        <dbReference type="EMBL" id="CAB3993968.1"/>
    </source>
</evidence>
<feature type="compositionally biased region" description="Basic and acidic residues" evidence="3">
    <location>
        <begin position="1144"/>
        <end position="1154"/>
    </location>
</feature>
<keyword evidence="2" id="KW-0677">Repeat</keyword>
<feature type="compositionally biased region" description="Acidic residues" evidence="3">
    <location>
        <begin position="684"/>
        <end position="693"/>
    </location>
</feature>
<dbReference type="Pfam" id="PF14580">
    <property type="entry name" value="LRR_9"/>
    <property type="match status" value="1"/>
</dbReference>
<protein>
    <submittedName>
        <fullName evidence="4">Centrosomal of 97 kDa</fullName>
    </submittedName>
</protein>
<dbReference type="InterPro" id="IPR001611">
    <property type="entry name" value="Leu-rich_rpt"/>
</dbReference>
<feature type="compositionally biased region" description="Polar residues" evidence="3">
    <location>
        <begin position="1232"/>
        <end position="1251"/>
    </location>
</feature>
<dbReference type="PROSITE" id="PS51450">
    <property type="entry name" value="LRR"/>
    <property type="match status" value="4"/>
</dbReference>
<dbReference type="SMART" id="SM00015">
    <property type="entry name" value="IQ"/>
    <property type="match status" value="2"/>
</dbReference>
<evidence type="ECO:0000256" key="3">
    <source>
        <dbReference type="SAM" id="MobiDB-lite"/>
    </source>
</evidence>
<dbReference type="GO" id="GO:0005737">
    <property type="term" value="C:cytoplasm"/>
    <property type="evidence" value="ECO:0007669"/>
    <property type="project" value="TreeGrafter"/>
</dbReference>
<feature type="region of interest" description="Disordered" evidence="3">
    <location>
        <begin position="535"/>
        <end position="557"/>
    </location>
</feature>
<dbReference type="PANTHER" id="PTHR15454:SF56">
    <property type="entry name" value="PROTEIN PHOSPHATASE 1 REGULATORY SUBUNIT 7-RELATED"/>
    <property type="match status" value="1"/>
</dbReference>
<feature type="compositionally biased region" description="Basic and acidic residues" evidence="3">
    <location>
        <begin position="903"/>
        <end position="912"/>
    </location>
</feature>
<name>A0A7D9HV18_PARCT</name>
<dbReference type="EMBL" id="CACRXK020002365">
    <property type="protein sequence ID" value="CAB3993968.1"/>
    <property type="molecule type" value="Genomic_DNA"/>
</dbReference>
<evidence type="ECO:0000256" key="2">
    <source>
        <dbReference type="ARBA" id="ARBA00022737"/>
    </source>
</evidence>
<dbReference type="Pfam" id="PF00612">
    <property type="entry name" value="IQ"/>
    <property type="match status" value="2"/>
</dbReference>
<dbReference type="PROSITE" id="PS50096">
    <property type="entry name" value="IQ"/>
    <property type="match status" value="2"/>
</dbReference>
<dbReference type="Proteomes" id="UP001152795">
    <property type="component" value="Unassembled WGS sequence"/>
</dbReference>
<dbReference type="CDD" id="cd23767">
    <property type="entry name" value="IQCD"/>
    <property type="match status" value="1"/>
</dbReference>
<feature type="compositionally biased region" description="Basic and acidic residues" evidence="3">
    <location>
        <begin position="545"/>
        <end position="557"/>
    </location>
</feature>
<gene>
    <name evidence="4" type="ORF">PACLA_8A074885</name>
</gene>
<feature type="compositionally biased region" description="Polar residues" evidence="3">
    <location>
        <begin position="939"/>
        <end position="957"/>
    </location>
</feature>
<feature type="compositionally biased region" description="Basic and acidic residues" evidence="3">
    <location>
        <begin position="1174"/>
        <end position="1186"/>
    </location>
</feature>